<gene>
    <name evidence="1" type="ordered locus">amb3285</name>
</gene>
<dbReference type="RefSeq" id="WP_011385647.1">
    <property type="nucleotide sequence ID" value="NC_007626.1"/>
</dbReference>
<dbReference type="STRING" id="342108.amb3285"/>
<reference evidence="1 2" key="1">
    <citation type="journal article" date="2005" name="DNA Res.">
        <title>Complete genome sequence of the facultative anaerobic magnetotactic bacterium Magnetospirillum sp. strain AMB-1.</title>
        <authorList>
            <person name="Matsunaga T."/>
            <person name="Okamura Y."/>
            <person name="Fukuda Y."/>
            <person name="Wahyudi A.T."/>
            <person name="Murase Y."/>
            <person name="Takeyama H."/>
        </authorList>
    </citation>
    <scope>NUCLEOTIDE SEQUENCE [LARGE SCALE GENOMIC DNA]</scope>
    <source>
        <strain evidence="2">ATCC 700264 / AMB-1</strain>
    </source>
</reference>
<dbReference type="KEGG" id="mag:amb3285"/>
<dbReference type="OrthoDB" id="7359345at2"/>
<keyword evidence="2" id="KW-1185">Reference proteome</keyword>
<name>Q2W236_PARM1</name>
<protein>
    <submittedName>
        <fullName evidence="1">Uncharacterized protein</fullName>
    </submittedName>
</protein>
<sequence length="81" mass="9352">MSWFKRALPPVQPGDRFVKIGDQPNKVWVVSRVWETVDGIPHVRMESFLHQGETRIISVSALMDLRFFTPAAPVERGDDRF</sequence>
<dbReference type="EMBL" id="AP007255">
    <property type="protein sequence ID" value="BAE52089.1"/>
    <property type="molecule type" value="Genomic_DNA"/>
</dbReference>
<evidence type="ECO:0000313" key="2">
    <source>
        <dbReference type="Proteomes" id="UP000007058"/>
    </source>
</evidence>
<dbReference type="AlphaFoldDB" id="Q2W236"/>
<proteinExistence type="predicted"/>
<organism evidence="1 2">
    <name type="scientific">Paramagnetospirillum magneticum (strain ATCC 700264 / AMB-1)</name>
    <name type="common">Magnetospirillum magneticum</name>
    <dbReference type="NCBI Taxonomy" id="342108"/>
    <lineage>
        <taxon>Bacteria</taxon>
        <taxon>Pseudomonadati</taxon>
        <taxon>Pseudomonadota</taxon>
        <taxon>Alphaproteobacteria</taxon>
        <taxon>Rhodospirillales</taxon>
        <taxon>Magnetospirillaceae</taxon>
        <taxon>Paramagnetospirillum</taxon>
    </lineage>
</organism>
<dbReference type="Proteomes" id="UP000007058">
    <property type="component" value="Chromosome"/>
</dbReference>
<dbReference type="HOGENOM" id="CLU_2666774_0_0_5"/>
<evidence type="ECO:0000313" key="1">
    <source>
        <dbReference type="EMBL" id="BAE52089.1"/>
    </source>
</evidence>
<accession>Q2W236</accession>